<evidence type="ECO:0000313" key="1">
    <source>
        <dbReference type="EMBL" id="PRD66968.1"/>
    </source>
</evidence>
<comment type="caution">
    <text evidence="1">The sequence shown here is derived from an EMBL/GenBank/DDBJ whole genome shotgun (WGS) entry which is preliminary data.</text>
</comment>
<keyword evidence="2" id="KW-1185">Reference proteome</keyword>
<proteinExistence type="predicted"/>
<protein>
    <submittedName>
        <fullName evidence="1">Uncharacterized protein</fullName>
    </submittedName>
</protein>
<accession>A0A2S9K956</accession>
<name>A0A2S9K956_9BURK</name>
<sequence>MRAQVDSRICPALQILARLSKGITDVFCNVGGSISNRYTAGQFVGFLRLFTDHGVELIDGFLCGGLGLADLIRDSLLQAEQIGNLAGKRAGAW</sequence>
<evidence type="ECO:0000313" key="2">
    <source>
        <dbReference type="Proteomes" id="UP000238589"/>
    </source>
</evidence>
<dbReference type="AlphaFoldDB" id="A0A2S9K956"/>
<organism evidence="1 2">
    <name type="scientific">Malikia granosa</name>
    <dbReference type="NCBI Taxonomy" id="263067"/>
    <lineage>
        <taxon>Bacteria</taxon>
        <taxon>Pseudomonadati</taxon>
        <taxon>Pseudomonadota</taxon>
        <taxon>Betaproteobacteria</taxon>
        <taxon>Burkholderiales</taxon>
        <taxon>Comamonadaceae</taxon>
        <taxon>Malikia</taxon>
    </lineage>
</organism>
<gene>
    <name evidence="1" type="ORF">C6P64_02230</name>
</gene>
<dbReference type="Proteomes" id="UP000238589">
    <property type="component" value="Unassembled WGS sequence"/>
</dbReference>
<reference evidence="1 2" key="1">
    <citation type="submission" date="2018-03" db="EMBL/GenBank/DDBJ databases">
        <title>Comparative genomics illustrates the genes involved in a hyperalkaliphilic mechanisms of Serpentinomonas isolated from highly-alkaline calcium-rich serpentinized springs.</title>
        <authorList>
            <person name="Suzuki S."/>
            <person name="Ishii S."/>
            <person name="Walworth N."/>
            <person name="Bird L."/>
            <person name="Kuenen J.G."/>
            <person name="Nealson K.H."/>
        </authorList>
    </citation>
    <scope>NUCLEOTIDE SEQUENCE [LARGE SCALE GENOMIC DNA]</scope>
    <source>
        <strain evidence="1 2">P1</strain>
    </source>
</reference>
<dbReference type="EMBL" id="PVLQ01000008">
    <property type="protein sequence ID" value="PRD66968.1"/>
    <property type="molecule type" value="Genomic_DNA"/>
</dbReference>